<dbReference type="Proteomes" id="UP001365542">
    <property type="component" value="Unassembled WGS sequence"/>
</dbReference>
<keyword evidence="3" id="KW-1185">Reference proteome</keyword>
<evidence type="ECO:0000256" key="1">
    <source>
        <dbReference type="SAM" id="MobiDB-lite"/>
    </source>
</evidence>
<evidence type="ECO:0000313" key="2">
    <source>
        <dbReference type="EMBL" id="KAK6535596.1"/>
    </source>
</evidence>
<evidence type="ECO:0000313" key="3">
    <source>
        <dbReference type="Proteomes" id="UP001365542"/>
    </source>
</evidence>
<feature type="region of interest" description="Disordered" evidence="1">
    <location>
        <begin position="1"/>
        <end position="48"/>
    </location>
</feature>
<reference evidence="2 3" key="1">
    <citation type="submission" date="2019-10" db="EMBL/GenBank/DDBJ databases">
        <authorList>
            <person name="Palmer J.M."/>
        </authorList>
    </citation>
    <scope>NUCLEOTIDE SEQUENCE [LARGE SCALE GENOMIC DNA]</scope>
    <source>
        <strain evidence="2 3">TWF694</strain>
    </source>
</reference>
<organism evidence="2 3">
    <name type="scientific">Orbilia ellipsospora</name>
    <dbReference type="NCBI Taxonomy" id="2528407"/>
    <lineage>
        <taxon>Eukaryota</taxon>
        <taxon>Fungi</taxon>
        <taxon>Dikarya</taxon>
        <taxon>Ascomycota</taxon>
        <taxon>Pezizomycotina</taxon>
        <taxon>Orbiliomycetes</taxon>
        <taxon>Orbiliales</taxon>
        <taxon>Orbiliaceae</taxon>
        <taxon>Orbilia</taxon>
    </lineage>
</organism>
<proteinExistence type="predicted"/>
<dbReference type="AlphaFoldDB" id="A0AAV9X6Z6"/>
<feature type="compositionally biased region" description="Low complexity" evidence="1">
    <location>
        <begin position="7"/>
        <end position="16"/>
    </location>
</feature>
<gene>
    <name evidence="2" type="ORF">TWF694_002051</name>
</gene>
<sequence length="255" mass="28297">MSFYFLSSSSSSSSNSWNKNGLNNPDEPVPQNQAAGQPYDSLNPPRGLNPSQITTFNVGIRFHSIGDDSTNAEENIIAKHWALVFTPTFTLTPFSIQVELDNSQADGTLTFPIRVFDTQSSFPLGVYTGTWNDILSLMGSHPMYSTEYSAGWNNCQHWVAVMLVFIEAAGTFKAQRSFRVTERGRYDRVLGVLEKVEGSKLCHKVNVVFQVAQGASVHALGAMFGVNSYVTSFLERSGKGWQERTTFRDPRVFGL</sequence>
<accession>A0AAV9X6Z6</accession>
<dbReference type="EMBL" id="JAVHJO010000010">
    <property type="protein sequence ID" value="KAK6535596.1"/>
    <property type="molecule type" value="Genomic_DNA"/>
</dbReference>
<protein>
    <submittedName>
        <fullName evidence="2">Uncharacterized protein</fullName>
    </submittedName>
</protein>
<comment type="caution">
    <text evidence="2">The sequence shown here is derived from an EMBL/GenBank/DDBJ whole genome shotgun (WGS) entry which is preliminary data.</text>
</comment>
<name>A0AAV9X6Z6_9PEZI</name>